<dbReference type="InterPro" id="IPR011989">
    <property type="entry name" value="ARM-like"/>
</dbReference>
<gene>
    <name evidence="2" type="ORF">DUNSADRAFT_15706</name>
</gene>
<dbReference type="Proteomes" id="UP000815325">
    <property type="component" value="Unassembled WGS sequence"/>
</dbReference>
<proteinExistence type="predicted"/>
<reference evidence="2" key="1">
    <citation type="submission" date="2017-08" db="EMBL/GenBank/DDBJ databases">
        <authorList>
            <person name="Polle J.E."/>
            <person name="Barry K."/>
            <person name="Cushman J."/>
            <person name="Schmutz J."/>
            <person name="Tran D."/>
            <person name="Hathwaick L.T."/>
            <person name="Yim W.C."/>
            <person name="Jenkins J."/>
            <person name="Mckie-Krisberg Z.M."/>
            <person name="Prochnik S."/>
            <person name="Lindquist E."/>
            <person name="Dockter R.B."/>
            <person name="Adam C."/>
            <person name="Molina H."/>
            <person name="Bunkerborg J."/>
            <person name="Jin E."/>
            <person name="Buchheim M."/>
            <person name="Magnuson J."/>
        </authorList>
    </citation>
    <scope>NUCLEOTIDE SEQUENCE</scope>
    <source>
        <strain evidence="2">CCAP 19/18</strain>
    </source>
</reference>
<organism evidence="2 3">
    <name type="scientific">Dunaliella salina</name>
    <name type="common">Green alga</name>
    <name type="synonym">Protococcus salinus</name>
    <dbReference type="NCBI Taxonomy" id="3046"/>
    <lineage>
        <taxon>Eukaryota</taxon>
        <taxon>Viridiplantae</taxon>
        <taxon>Chlorophyta</taxon>
        <taxon>core chlorophytes</taxon>
        <taxon>Chlorophyceae</taxon>
        <taxon>CS clade</taxon>
        <taxon>Chlamydomonadales</taxon>
        <taxon>Dunaliellaceae</taxon>
        <taxon>Dunaliella</taxon>
    </lineage>
</organism>
<dbReference type="PANTHER" id="PTHR21467:SF0">
    <property type="entry name" value="SERINE_THREONINE-PROTEIN PHOSPHATASE 4 REGULATORY SUBUNIT 4"/>
    <property type="match status" value="1"/>
</dbReference>
<name>A0ABQ7G4V7_DUNSA</name>
<sequence length="318" mass="35828">MDLLWEGPTASGEKELPTSTKSDEELAKYTVDEHLSETERTVLFLNGGLGVQQRHAIANLPHIIKGRGRSAWESLAGPLKTALNRLDADAQVEAAEVFVQITRERLMSPADLQACLLPTVVRHINKEKSEEETEAWVSALCELIPVLDKETLKSQVMSMALSKGDMEDNASSRVICARILGACAPYLTKEEIERSFFKKAMAMCQDVDYNVRLSMCEQLPHIGRACGKDSALSNLLVELFELLKDEELKVGKRGRSHEHNVHALRSLTWKMQTCTPVTWKKQTMHTKYAWRFLTWKEQIMRSHACFAVSNVERATCAN</sequence>
<accession>A0ABQ7G4V7</accession>
<dbReference type="EMBL" id="MU070133">
    <property type="protein sequence ID" value="KAF5829639.1"/>
    <property type="molecule type" value="Genomic_DNA"/>
</dbReference>
<dbReference type="Gene3D" id="1.25.10.10">
    <property type="entry name" value="Leucine-rich Repeat Variant"/>
    <property type="match status" value="1"/>
</dbReference>
<keyword evidence="3" id="KW-1185">Reference proteome</keyword>
<evidence type="ECO:0000313" key="2">
    <source>
        <dbReference type="EMBL" id="KAF5829639.1"/>
    </source>
</evidence>
<evidence type="ECO:0000256" key="1">
    <source>
        <dbReference type="SAM" id="MobiDB-lite"/>
    </source>
</evidence>
<protein>
    <submittedName>
        <fullName evidence="2">Uncharacterized protein</fullName>
    </submittedName>
</protein>
<feature type="compositionally biased region" description="Basic and acidic residues" evidence="1">
    <location>
        <begin position="12"/>
        <end position="23"/>
    </location>
</feature>
<dbReference type="InterPro" id="IPR039918">
    <property type="entry name" value="PPP4R4"/>
</dbReference>
<dbReference type="InterPro" id="IPR016024">
    <property type="entry name" value="ARM-type_fold"/>
</dbReference>
<dbReference type="SUPFAM" id="SSF48371">
    <property type="entry name" value="ARM repeat"/>
    <property type="match status" value="1"/>
</dbReference>
<comment type="caution">
    <text evidence="2">The sequence shown here is derived from an EMBL/GenBank/DDBJ whole genome shotgun (WGS) entry which is preliminary data.</text>
</comment>
<feature type="region of interest" description="Disordered" evidence="1">
    <location>
        <begin position="1"/>
        <end position="23"/>
    </location>
</feature>
<dbReference type="PANTHER" id="PTHR21467">
    <property type="entry name" value="PROTEIN PHOSPHATASE 4 REGULATORY SUBUNIT 4 PPP4R4"/>
    <property type="match status" value="1"/>
</dbReference>
<evidence type="ECO:0000313" key="3">
    <source>
        <dbReference type="Proteomes" id="UP000815325"/>
    </source>
</evidence>